<dbReference type="EMBL" id="OBQK01000004">
    <property type="protein sequence ID" value="SOC54853.1"/>
    <property type="molecule type" value="Genomic_DNA"/>
</dbReference>
<protein>
    <recommendedName>
        <fullName evidence="4">Methionine aminopeptidase</fullName>
    </recommendedName>
</protein>
<evidence type="ECO:0000256" key="1">
    <source>
        <dbReference type="SAM" id="MobiDB-lite"/>
    </source>
</evidence>
<feature type="region of interest" description="Disordered" evidence="1">
    <location>
        <begin position="1"/>
        <end position="27"/>
    </location>
</feature>
<dbReference type="Proteomes" id="UP000219688">
    <property type="component" value="Unassembled WGS sequence"/>
</dbReference>
<keyword evidence="3" id="KW-1185">Reference proteome</keyword>
<dbReference type="AlphaFoldDB" id="A0A285VLM3"/>
<accession>A0A285VLM3</accession>
<proteinExistence type="predicted"/>
<sequence>MEYWFNTKTGQVESGGDPGRARSGDLMGPYATEEEAARAYELAAERTAAWDEEERAEGEWATGDRDAAGWDNNPLNG</sequence>
<evidence type="ECO:0000313" key="2">
    <source>
        <dbReference type="EMBL" id="SOC54853.1"/>
    </source>
</evidence>
<evidence type="ECO:0000313" key="3">
    <source>
        <dbReference type="Proteomes" id="UP000219688"/>
    </source>
</evidence>
<dbReference type="RefSeq" id="WP_097187685.1">
    <property type="nucleotide sequence ID" value="NZ_OBQK01000004.1"/>
</dbReference>
<feature type="compositionally biased region" description="Polar residues" evidence="1">
    <location>
        <begin position="1"/>
        <end position="12"/>
    </location>
</feature>
<reference evidence="3" key="1">
    <citation type="submission" date="2017-08" db="EMBL/GenBank/DDBJ databases">
        <authorList>
            <person name="Varghese N."/>
            <person name="Submissions S."/>
        </authorList>
    </citation>
    <scope>NUCLEOTIDE SEQUENCE [LARGE SCALE GENOMIC DNA]</scope>
    <source>
        <strain evidence="3">USBA17B2</strain>
    </source>
</reference>
<gene>
    <name evidence="2" type="ORF">SAMN05421879_10425</name>
</gene>
<evidence type="ECO:0008006" key="4">
    <source>
        <dbReference type="Google" id="ProtNLM"/>
    </source>
</evidence>
<name>A0A285VLM3_9MICO</name>
<feature type="region of interest" description="Disordered" evidence="1">
    <location>
        <begin position="48"/>
        <end position="77"/>
    </location>
</feature>
<organism evidence="2 3">
    <name type="scientific">Ornithinimicrobium cerasi</name>
    <dbReference type="NCBI Taxonomy" id="2248773"/>
    <lineage>
        <taxon>Bacteria</taxon>
        <taxon>Bacillati</taxon>
        <taxon>Actinomycetota</taxon>
        <taxon>Actinomycetes</taxon>
        <taxon>Micrococcales</taxon>
        <taxon>Ornithinimicrobiaceae</taxon>
        <taxon>Ornithinimicrobium</taxon>
    </lineage>
</organism>